<proteinExistence type="predicted"/>
<dbReference type="Proteomes" id="UP001488838">
    <property type="component" value="Unassembled WGS sequence"/>
</dbReference>
<protein>
    <submittedName>
        <fullName evidence="2">Uncharacterized protein</fullName>
    </submittedName>
</protein>
<feature type="region of interest" description="Disordered" evidence="1">
    <location>
        <begin position="1"/>
        <end position="30"/>
    </location>
</feature>
<reference evidence="2 3" key="1">
    <citation type="journal article" date="2023" name="bioRxiv">
        <title>Conserved and derived expression patterns and positive selection on dental genes reveal complex evolutionary context of ever-growing rodent molars.</title>
        <authorList>
            <person name="Calamari Z.T."/>
            <person name="Song A."/>
            <person name="Cohen E."/>
            <person name="Akter M."/>
            <person name="Roy R.D."/>
            <person name="Hallikas O."/>
            <person name="Christensen M.M."/>
            <person name="Li P."/>
            <person name="Marangoni P."/>
            <person name="Jernvall J."/>
            <person name="Klein O.D."/>
        </authorList>
    </citation>
    <scope>NUCLEOTIDE SEQUENCE [LARGE SCALE GENOMIC DNA]</scope>
    <source>
        <strain evidence="2">V071</strain>
    </source>
</reference>
<accession>A0AAW0H279</accession>
<dbReference type="AlphaFoldDB" id="A0AAW0H279"/>
<evidence type="ECO:0000256" key="1">
    <source>
        <dbReference type="SAM" id="MobiDB-lite"/>
    </source>
</evidence>
<evidence type="ECO:0000313" key="3">
    <source>
        <dbReference type="Proteomes" id="UP001488838"/>
    </source>
</evidence>
<organism evidence="2 3">
    <name type="scientific">Myodes glareolus</name>
    <name type="common">Bank vole</name>
    <name type="synonym">Clethrionomys glareolus</name>
    <dbReference type="NCBI Taxonomy" id="447135"/>
    <lineage>
        <taxon>Eukaryota</taxon>
        <taxon>Metazoa</taxon>
        <taxon>Chordata</taxon>
        <taxon>Craniata</taxon>
        <taxon>Vertebrata</taxon>
        <taxon>Euteleostomi</taxon>
        <taxon>Mammalia</taxon>
        <taxon>Eutheria</taxon>
        <taxon>Euarchontoglires</taxon>
        <taxon>Glires</taxon>
        <taxon>Rodentia</taxon>
        <taxon>Myomorpha</taxon>
        <taxon>Muroidea</taxon>
        <taxon>Cricetidae</taxon>
        <taxon>Arvicolinae</taxon>
        <taxon>Myodes</taxon>
    </lineage>
</organism>
<comment type="caution">
    <text evidence="2">The sequence shown here is derived from an EMBL/GenBank/DDBJ whole genome shotgun (WGS) entry which is preliminary data.</text>
</comment>
<evidence type="ECO:0000313" key="2">
    <source>
        <dbReference type="EMBL" id="KAK7796974.1"/>
    </source>
</evidence>
<name>A0AAW0H279_MYOGA</name>
<sequence length="71" mass="7052">RRPLRRTPGLLSAQGGAGSAANGRTSAYKPPSYWLCGQRGRGQEPAGCPSVVGGAVEVDGQSAGTGPRGAS</sequence>
<gene>
    <name evidence="2" type="ORF">U0070_012923</name>
</gene>
<dbReference type="EMBL" id="JBBHLL010000940">
    <property type="protein sequence ID" value="KAK7796974.1"/>
    <property type="molecule type" value="Genomic_DNA"/>
</dbReference>
<keyword evidence="3" id="KW-1185">Reference proteome</keyword>
<feature type="non-terminal residue" evidence="2">
    <location>
        <position position="1"/>
    </location>
</feature>